<protein>
    <submittedName>
        <fullName evidence="7">Putative peptidase, M24 family</fullName>
    </submittedName>
</protein>
<dbReference type="Gene3D" id="3.40.350.10">
    <property type="entry name" value="Creatinase/prolidase N-terminal domain"/>
    <property type="match status" value="2"/>
</dbReference>
<keyword evidence="8" id="KW-1185">Reference proteome</keyword>
<dbReference type="InterPro" id="IPR036005">
    <property type="entry name" value="Creatinase/aminopeptidase-like"/>
</dbReference>
<dbReference type="InterPro" id="IPR033740">
    <property type="entry name" value="Pept_M24B"/>
</dbReference>
<dbReference type="GO" id="GO:0070006">
    <property type="term" value="F:metalloaminopeptidase activity"/>
    <property type="evidence" value="ECO:0007669"/>
    <property type="project" value="InterPro"/>
</dbReference>
<evidence type="ECO:0000259" key="5">
    <source>
        <dbReference type="Pfam" id="PF01321"/>
    </source>
</evidence>
<evidence type="ECO:0000256" key="1">
    <source>
        <dbReference type="ARBA" id="ARBA00008766"/>
    </source>
</evidence>
<dbReference type="STRING" id="1247726.MIM_c23550"/>
<evidence type="ECO:0000259" key="6">
    <source>
        <dbReference type="Pfam" id="PF16188"/>
    </source>
</evidence>
<dbReference type="SUPFAM" id="SSF55920">
    <property type="entry name" value="Creatinase/aminopeptidase"/>
    <property type="match status" value="1"/>
</dbReference>
<evidence type="ECO:0000259" key="4">
    <source>
        <dbReference type="Pfam" id="PF00557"/>
    </source>
</evidence>
<dbReference type="InterPro" id="IPR000994">
    <property type="entry name" value="Pept_M24"/>
</dbReference>
<accession>W0PC26</accession>
<dbReference type="KEGG" id="amim:MIM_c23550"/>
<dbReference type="PANTHER" id="PTHR43763">
    <property type="entry name" value="XAA-PRO AMINOPEPTIDASE 1"/>
    <property type="match status" value="1"/>
</dbReference>
<dbReference type="GO" id="GO:0005737">
    <property type="term" value="C:cytoplasm"/>
    <property type="evidence" value="ECO:0007669"/>
    <property type="project" value="UniProtKB-ARBA"/>
</dbReference>
<dbReference type="Pfam" id="PF00557">
    <property type="entry name" value="Peptidase_M24"/>
    <property type="match status" value="1"/>
</dbReference>
<evidence type="ECO:0000256" key="2">
    <source>
        <dbReference type="ARBA" id="ARBA00022723"/>
    </source>
</evidence>
<dbReference type="EMBL" id="CP003915">
    <property type="protein sequence ID" value="AHG64429.1"/>
    <property type="molecule type" value="Genomic_DNA"/>
</dbReference>
<feature type="domain" description="Peptidase M24 C-terminal" evidence="6">
    <location>
        <begin position="546"/>
        <end position="605"/>
    </location>
</feature>
<proteinExistence type="inferred from homology"/>
<dbReference type="InterPro" id="IPR050422">
    <property type="entry name" value="X-Pro_aminopeptidase_P"/>
</dbReference>
<dbReference type="InterPro" id="IPR032416">
    <property type="entry name" value="Peptidase_M24_C"/>
</dbReference>
<evidence type="ECO:0000313" key="7">
    <source>
        <dbReference type="EMBL" id="AHG64429.1"/>
    </source>
</evidence>
<organism evidence="7 8">
    <name type="scientific">Advenella mimigardefordensis (strain DSM 17166 / LMG 22922 / DPN7)</name>
    <dbReference type="NCBI Taxonomy" id="1247726"/>
    <lineage>
        <taxon>Bacteria</taxon>
        <taxon>Pseudomonadati</taxon>
        <taxon>Pseudomonadota</taxon>
        <taxon>Betaproteobacteria</taxon>
        <taxon>Burkholderiales</taxon>
        <taxon>Alcaligenaceae</taxon>
    </lineage>
</organism>
<dbReference type="FunFam" id="3.90.230.10:FF:000004">
    <property type="entry name" value="xaa-Pro aminopeptidase 1 isoform X1"/>
    <property type="match status" value="1"/>
</dbReference>
<dbReference type="FunFam" id="3.40.350.10:FF:000003">
    <property type="entry name" value="Xaa-pro aminopeptidase P"/>
    <property type="match status" value="1"/>
</dbReference>
<dbReference type="PANTHER" id="PTHR43763:SF6">
    <property type="entry name" value="XAA-PRO AMINOPEPTIDASE 1"/>
    <property type="match status" value="1"/>
</dbReference>
<dbReference type="SUPFAM" id="SSF53092">
    <property type="entry name" value="Creatinase/prolidase N-terminal domain"/>
    <property type="match status" value="1"/>
</dbReference>
<dbReference type="HOGENOM" id="CLU_011781_2_4_4"/>
<evidence type="ECO:0000256" key="3">
    <source>
        <dbReference type="ARBA" id="ARBA00022801"/>
    </source>
</evidence>
<dbReference type="InterPro" id="IPR000587">
    <property type="entry name" value="Creatinase_N"/>
</dbReference>
<comment type="similarity">
    <text evidence="1">Belongs to the peptidase M24B family.</text>
</comment>
<dbReference type="Pfam" id="PF01321">
    <property type="entry name" value="Creatinase_N"/>
    <property type="match status" value="1"/>
</dbReference>
<gene>
    <name evidence="7" type="ORF">MIM_c23550</name>
</gene>
<dbReference type="Pfam" id="PF16189">
    <property type="entry name" value="Creatinase_N_2"/>
    <property type="match status" value="1"/>
</dbReference>
<dbReference type="GO" id="GO:0046872">
    <property type="term" value="F:metal ion binding"/>
    <property type="evidence" value="ECO:0007669"/>
    <property type="project" value="UniProtKB-KW"/>
</dbReference>
<dbReference type="Gene3D" id="3.90.230.10">
    <property type="entry name" value="Creatinase/methionine aminopeptidase superfamily"/>
    <property type="match status" value="1"/>
</dbReference>
<keyword evidence="2" id="KW-0479">Metal-binding</keyword>
<dbReference type="InterPro" id="IPR029149">
    <property type="entry name" value="Creatin/AminoP/Spt16_N"/>
</dbReference>
<dbReference type="PATRIC" id="fig|1247726.3.peg.2586"/>
<sequence length="605" mass="66456">MNVSPEYPHPMSTVTERLQQLRIAMAAQHIDAYLILSADPHQSEYLPEYWQGRRWLSGFTGSVGTVVITRDFAGLWVDSRYWEQAEKQLANSGLTLMKLGQTDVPSVNAWLETNLESRQVVGVDGHVLSLKAAQDLRQALGRRDSVLKTDTDLLAAIWPDRPGLPAAAVVEHSAPFATRSREQNLHALRQSMAQAGAQWHLISALDDIAWVLNLRGSDVSYNPVFLSHLLIGADSAVLFVDKKKMGPELIARLAADGIAVQGYEDVQGALAALPHEALLVDPARTTVGLLAHAHSVSLIEKLNPSQRFKSVKNQAEIANVRQAMEQDGAALCAFFAWFEAALENGEPVTELTIDEQITAARARQPHFVSPSFSTIAGFNANGAMPHYMATPESYSVIEGNGLLLIDSGGQYLNGTTDITRVVPVGTINADHRRDFTLVLKGMIGLAAAVFPEDYPAPLLDTLARAPLWAQLLDFGHGTGHGVGYFLNVHEGPQMISHRAHRFPDTEMKAGMITSDEPGLYRPGQWGIRIENLICAVPAGQSEFGTYLKFEMLTLCPIDTRCIERQLLSEQELSWLNAYHEEVYRRLAPRVSGPALAWLKTRTAAI</sequence>
<reference evidence="7 8" key="1">
    <citation type="journal article" date="2014" name="Microbiology">
        <title>Unravelling the complete genome sequence of Advenella mimigardefordensis strain DPN7T and novel insights in the catabolism of the xenobiotic polythioester precursor 3,3'-dithiodipropionate.</title>
        <authorList>
            <person name="Wubbeler J.H."/>
            <person name="Hiessl S."/>
            <person name="Schuldes J."/>
            <person name="Thurmer A."/>
            <person name="Daniel R."/>
            <person name="Steinbuchel A."/>
        </authorList>
    </citation>
    <scope>NUCLEOTIDE SEQUENCE [LARGE SCALE GENOMIC DNA]</scope>
    <source>
        <strain evidence="8">DSM 17166 / LMG 22922 / DPN7</strain>
    </source>
</reference>
<keyword evidence="3" id="KW-0378">Hydrolase</keyword>
<name>W0PC26_ADVMD</name>
<dbReference type="Pfam" id="PF16188">
    <property type="entry name" value="Peptidase_M24_C"/>
    <property type="match status" value="1"/>
</dbReference>
<dbReference type="Proteomes" id="UP000019095">
    <property type="component" value="Chromosome"/>
</dbReference>
<feature type="domain" description="Peptidase M24" evidence="4">
    <location>
        <begin position="319"/>
        <end position="533"/>
    </location>
</feature>
<dbReference type="eggNOG" id="COG0006">
    <property type="taxonomic scope" value="Bacteria"/>
</dbReference>
<dbReference type="CDD" id="cd01085">
    <property type="entry name" value="APP"/>
    <property type="match status" value="1"/>
</dbReference>
<feature type="domain" description="Creatinase N-terminal" evidence="5">
    <location>
        <begin position="17"/>
        <end position="143"/>
    </location>
</feature>
<evidence type="ECO:0000313" key="8">
    <source>
        <dbReference type="Proteomes" id="UP000019095"/>
    </source>
</evidence>
<dbReference type="AlphaFoldDB" id="W0PC26"/>